<evidence type="ECO:0000313" key="1">
    <source>
        <dbReference type="EMBL" id="GBM13595.1"/>
    </source>
</evidence>
<dbReference type="EMBL" id="BGPR01089018">
    <property type="protein sequence ID" value="GBM13641.1"/>
    <property type="molecule type" value="Genomic_DNA"/>
</dbReference>
<comment type="caution">
    <text evidence="4">The sequence shown here is derived from an EMBL/GenBank/DDBJ whole genome shotgun (WGS) entry which is preliminary data.</text>
</comment>
<evidence type="ECO:0000313" key="2">
    <source>
        <dbReference type="EMBL" id="GBM13624.1"/>
    </source>
</evidence>
<sequence>MGNKNIFVLRYRFDEAPISARGLVIYERPVLKQHKGYCGTDLVMLSCGQLTRTTPEMALPLQASAPYQLACFELVILGRVCLALFYFMACQSEILNI</sequence>
<evidence type="ECO:0000313" key="3">
    <source>
        <dbReference type="EMBL" id="GBM13641.1"/>
    </source>
</evidence>
<reference evidence="4 5" key="1">
    <citation type="journal article" date="2019" name="Sci. Rep.">
        <title>Orb-weaving spider Araneus ventricosus genome elucidates the spidroin gene catalogue.</title>
        <authorList>
            <person name="Kono N."/>
            <person name="Nakamura H."/>
            <person name="Ohtoshi R."/>
            <person name="Moran D.A.P."/>
            <person name="Shinohara A."/>
            <person name="Yoshida Y."/>
            <person name="Fujiwara M."/>
            <person name="Mori M."/>
            <person name="Tomita M."/>
            <person name="Arakawa K."/>
        </authorList>
    </citation>
    <scope>NUCLEOTIDE SEQUENCE [LARGE SCALE GENOMIC DNA]</scope>
</reference>
<dbReference type="EMBL" id="BGPR01089040">
    <property type="protein sequence ID" value="GBM13716.1"/>
    <property type="molecule type" value="Genomic_DNA"/>
</dbReference>
<dbReference type="Proteomes" id="UP000499080">
    <property type="component" value="Unassembled WGS sequence"/>
</dbReference>
<dbReference type="EMBL" id="BGPR01089010">
    <property type="protein sequence ID" value="GBM13595.1"/>
    <property type="molecule type" value="Genomic_DNA"/>
</dbReference>
<accession>A0A4Y2DC95</accession>
<organism evidence="4 5">
    <name type="scientific">Araneus ventricosus</name>
    <name type="common">Orbweaver spider</name>
    <name type="synonym">Epeira ventricosa</name>
    <dbReference type="NCBI Taxonomy" id="182803"/>
    <lineage>
        <taxon>Eukaryota</taxon>
        <taxon>Metazoa</taxon>
        <taxon>Ecdysozoa</taxon>
        <taxon>Arthropoda</taxon>
        <taxon>Chelicerata</taxon>
        <taxon>Arachnida</taxon>
        <taxon>Araneae</taxon>
        <taxon>Araneomorphae</taxon>
        <taxon>Entelegynae</taxon>
        <taxon>Araneoidea</taxon>
        <taxon>Araneidae</taxon>
        <taxon>Araneus</taxon>
    </lineage>
</organism>
<gene>
    <name evidence="4" type="ORF">AVEN_146571_1</name>
    <name evidence="3" type="ORF">AVEN_247830_1</name>
    <name evidence="2" type="ORF">AVEN_3110_1</name>
    <name evidence="1" type="ORF">AVEN_84138_1</name>
</gene>
<name>A0A4Y2DC95_ARAVE</name>
<evidence type="ECO:0000313" key="4">
    <source>
        <dbReference type="EMBL" id="GBM13716.1"/>
    </source>
</evidence>
<dbReference type="AlphaFoldDB" id="A0A4Y2DC95"/>
<proteinExistence type="predicted"/>
<evidence type="ECO:0000313" key="5">
    <source>
        <dbReference type="Proteomes" id="UP000499080"/>
    </source>
</evidence>
<keyword evidence="5" id="KW-1185">Reference proteome</keyword>
<protein>
    <submittedName>
        <fullName evidence="4">Uncharacterized protein</fullName>
    </submittedName>
</protein>
<dbReference type="EMBL" id="BGPR01089016">
    <property type="protein sequence ID" value="GBM13624.1"/>
    <property type="molecule type" value="Genomic_DNA"/>
</dbReference>